<dbReference type="EMBL" id="KQ242028">
    <property type="protein sequence ID" value="KNC81487.1"/>
    <property type="molecule type" value="Genomic_DNA"/>
</dbReference>
<sequence length="420" mass="46618">MGECELLEFKVPHERDRIIVARHDNGFTDITDSQLKDFFERFGLVFEAQIAGGGGYHRQDQYAYIKYYSKESARNAIAYCNSGAMLFRGRPISCTLLRKDRVENGYMTVHACTELANKTLGFNNWCTIINYVKRVDPCETSDSTTDVSDNTTTMSEETVEACVDIRITTWRVQLSRGIARSHSSDVENQNVPDGVPRAKRMHTSAIREAKLAAFRNILIALFSSGKLEVILKNEVTKAHTPDESFKHKPVSITPTHTSAEALTSTLDDDYPADFWDDVDRIEQHDTSISHLLSGDEWDECDPTIDDWDPGVAPTDTGSAVHDTTSSVRDRVAIDTPVDASALAYMDDDPFWDDLGCDDYACAQKTGFMSDAGADIPTDDAAMSGADALAEEGSNVLLDDEDGFAEALEYELLEGVDFDDY</sequence>
<feature type="domain" description="RRM" evidence="2">
    <location>
        <begin position="16"/>
        <end position="99"/>
    </location>
</feature>
<dbReference type="PROSITE" id="PS50102">
    <property type="entry name" value="RRM"/>
    <property type="match status" value="1"/>
</dbReference>
<gene>
    <name evidence="3" type="ORF">SARC_06196</name>
</gene>
<dbReference type="InterPro" id="IPR040224">
    <property type="entry name" value="RDM1"/>
</dbReference>
<dbReference type="InterPro" id="IPR000504">
    <property type="entry name" value="RRM_dom"/>
</dbReference>
<dbReference type="GO" id="GO:0003723">
    <property type="term" value="F:RNA binding"/>
    <property type="evidence" value="ECO:0007669"/>
    <property type="project" value="UniProtKB-UniRule"/>
</dbReference>
<dbReference type="SUPFAM" id="SSF54928">
    <property type="entry name" value="RNA-binding domain, RBD"/>
    <property type="match status" value="1"/>
</dbReference>
<name>A0A0L0FXC7_9EUKA</name>
<dbReference type="PANTHER" id="PTHR31164:SF1">
    <property type="entry name" value="RAD52 MOTIF-CONTAINING PROTEIN 1"/>
    <property type="match status" value="1"/>
</dbReference>
<dbReference type="GO" id="GO:0005730">
    <property type="term" value="C:nucleolus"/>
    <property type="evidence" value="ECO:0007669"/>
    <property type="project" value="TreeGrafter"/>
</dbReference>
<dbReference type="AlphaFoldDB" id="A0A0L0FXC7"/>
<dbReference type="Proteomes" id="UP000054560">
    <property type="component" value="Unassembled WGS sequence"/>
</dbReference>
<evidence type="ECO:0000259" key="2">
    <source>
        <dbReference type="PROSITE" id="PS50102"/>
    </source>
</evidence>
<dbReference type="Gene3D" id="3.30.70.330">
    <property type="match status" value="1"/>
</dbReference>
<dbReference type="Pfam" id="PF25517">
    <property type="entry name" value="DSRM_RDM1"/>
    <property type="match status" value="1"/>
</dbReference>
<dbReference type="InterPro" id="IPR035979">
    <property type="entry name" value="RBD_domain_sf"/>
</dbReference>
<evidence type="ECO:0000313" key="4">
    <source>
        <dbReference type="Proteomes" id="UP000054560"/>
    </source>
</evidence>
<dbReference type="OrthoDB" id="20570at2759"/>
<dbReference type="Pfam" id="PF00076">
    <property type="entry name" value="RRM_1"/>
    <property type="match status" value="1"/>
</dbReference>
<evidence type="ECO:0000313" key="3">
    <source>
        <dbReference type="EMBL" id="KNC81487.1"/>
    </source>
</evidence>
<dbReference type="SUPFAM" id="SSF54768">
    <property type="entry name" value="dsRNA-binding domain-like"/>
    <property type="match status" value="1"/>
</dbReference>
<dbReference type="PANTHER" id="PTHR31164">
    <property type="entry name" value="RAD52 MOTIF-CONTAINING PROTEIN 1"/>
    <property type="match status" value="1"/>
</dbReference>
<dbReference type="InterPro" id="IPR012677">
    <property type="entry name" value="Nucleotide-bd_a/b_plait_sf"/>
</dbReference>
<organism evidence="3 4">
    <name type="scientific">Sphaeroforma arctica JP610</name>
    <dbReference type="NCBI Taxonomy" id="667725"/>
    <lineage>
        <taxon>Eukaryota</taxon>
        <taxon>Ichthyosporea</taxon>
        <taxon>Ichthyophonida</taxon>
        <taxon>Sphaeroforma</taxon>
    </lineage>
</organism>
<proteinExistence type="predicted"/>
<dbReference type="InterPro" id="IPR057652">
    <property type="entry name" value="DSRM_RDM1"/>
</dbReference>
<protein>
    <recommendedName>
        <fullName evidence="2">RRM domain-containing protein</fullName>
    </recommendedName>
</protein>
<evidence type="ECO:0000256" key="1">
    <source>
        <dbReference type="PROSITE-ProRule" id="PRU00176"/>
    </source>
</evidence>
<dbReference type="GeneID" id="25906700"/>
<dbReference type="RefSeq" id="XP_014155389.1">
    <property type="nucleotide sequence ID" value="XM_014299914.1"/>
</dbReference>
<accession>A0A0L0FXC7</accession>
<dbReference type="CDD" id="cd00590">
    <property type="entry name" value="RRM_SF"/>
    <property type="match status" value="1"/>
</dbReference>
<keyword evidence="1" id="KW-0694">RNA-binding</keyword>
<reference evidence="3 4" key="1">
    <citation type="submission" date="2011-02" db="EMBL/GenBank/DDBJ databases">
        <title>The Genome Sequence of Sphaeroforma arctica JP610.</title>
        <authorList>
            <consortium name="The Broad Institute Genome Sequencing Platform"/>
            <person name="Russ C."/>
            <person name="Cuomo C."/>
            <person name="Young S.K."/>
            <person name="Zeng Q."/>
            <person name="Gargeya S."/>
            <person name="Alvarado L."/>
            <person name="Berlin A."/>
            <person name="Chapman S.B."/>
            <person name="Chen Z."/>
            <person name="Freedman E."/>
            <person name="Gellesch M."/>
            <person name="Goldberg J."/>
            <person name="Griggs A."/>
            <person name="Gujja S."/>
            <person name="Heilman E."/>
            <person name="Heiman D."/>
            <person name="Howarth C."/>
            <person name="Mehta T."/>
            <person name="Neiman D."/>
            <person name="Pearson M."/>
            <person name="Roberts A."/>
            <person name="Saif S."/>
            <person name="Shea T."/>
            <person name="Shenoy N."/>
            <person name="Sisk P."/>
            <person name="Stolte C."/>
            <person name="Sykes S."/>
            <person name="White J."/>
            <person name="Yandava C."/>
            <person name="Burger G."/>
            <person name="Gray M.W."/>
            <person name="Holland P.W.H."/>
            <person name="King N."/>
            <person name="Lang F.B.F."/>
            <person name="Roger A.J."/>
            <person name="Ruiz-Trillo I."/>
            <person name="Haas B."/>
            <person name="Nusbaum C."/>
            <person name="Birren B."/>
        </authorList>
    </citation>
    <scope>NUCLEOTIDE SEQUENCE [LARGE SCALE GENOMIC DNA]</scope>
    <source>
        <strain evidence="3 4">JP610</strain>
    </source>
</reference>
<dbReference type="SMART" id="SM00360">
    <property type="entry name" value="RRM"/>
    <property type="match status" value="1"/>
</dbReference>
<keyword evidence="4" id="KW-1185">Reference proteome</keyword>